<keyword evidence="1" id="KW-0812">Transmembrane</keyword>
<evidence type="ECO:0000313" key="3">
    <source>
        <dbReference type="Proteomes" id="UP000231152"/>
    </source>
</evidence>
<organism evidence="2 3">
    <name type="scientific">Candidatus Uhrbacteria bacterium CG10_big_fil_rev_8_21_14_0_10_48_11</name>
    <dbReference type="NCBI Taxonomy" id="1975037"/>
    <lineage>
        <taxon>Bacteria</taxon>
        <taxon>Candidatus Uhriibacteriota</taxon>
    </lineage>
</organism>
<dbReference type="AlphaFoldDB" id="A0A2M8LED5"/>
<proteinExistence type="predicted"/>
<accession>A0A2M8LED5</accession>
<sequence length="219" mass="24370">MLFVRWHRVAWWFIGGSIVLLSCVLFVFFIPKASVTVSVSGEPARTTMNVVLDPSIDHSLPALATIPAEQVEVQPNDQIFPLLVRTDDAQDHFVVSDPLLTTGVAFKKDDLLNLENDELKRLLATNTVLDKASIEVRVTKAVADSGDVLRMNTSVSGLAIPVYDFGSMAKMVAAKKPIVLVQKLMLLRGITDVKISVWPSFWPWLPYRSESFNFTLDIL</sequence>
<dbReference type="PROSITE" id="PS51257">
    <property type="entry name" value="PROKAR_LIPOPROTEIN"/>
    <property type="match status" value="1"/>
</dbReference>
<protein>
    <submittedName>
        <fullName evidence="2">Uncharacterized protein</fullName>
    </submittedName>
</protein>
<comment type="caution">
    <text evidence="2">The sequence shown here is derived from an EMBL/GenBank/DDBJ whole genome shotgun (WGS) entry which is preliminary data.</text>
</comment>
<gene>
    <name evidence="2" type="ORF">COV04_02610</name>
</gene>
<feature type="transmembrane region" description="Helical" evidence="1">
    <location>
        <begin position="9"/>
        <end position="30"/>
    </location>
</feature>
<name>A0A2M8LED5_9BACT</name>
<reference evidence="2 3" key="1">
    <citation type="submission" date="2017-09" db="EMBL/GenBank/DDBJ databases">
        <title>Depth-based differentiation of microbial function through sediment-hosted aquifers and enrichment of novel symbionts in the deep terrestrial subsurface.</title>
        <authorList>
            <person name="Probst A.J."/>
            <person name="Ladd B."/>
            <person name="Jarett J.K."/>
            <person name="Geller-Mcgrath D.E."/>
            <person name="Sieber C.M."/>
            <person name="Emerson J.B."/>
            <person name="Anantharaman K."/>
            <person name="Thomas B.C."/>
            <person name="Malmstrom R."/>
            <person name="Stieglmeier M."/>
            <person name="Klingl A."/>
            <person name="Woyke T."/>
            <person name="Ryan C.M."/>
            <person name="Banfield J.F."/>
        </authorList>
    </citation>
    <scope>NUCLEOTIDE SEQUENCE [LARGE SCALE GENOMIC DNA]</scope>
    <source>
        <strain evidence="2">CG10_big_fil_rev_8_21_14_0_10_48_11</strain>
    </source>
</reference>
<dbReference type="Proteomes" id="UP000231152">
    <property type="component" value="Unassembled WGS sequence"/>
</dbReference>
<keyword evidence="1" id="KW-1133">Transmembrane helix</keyword>
<evidence type="ECO:0000256" key="1">
    <source>
        <dbReference type="SAM" id="Phobius"/>
    </source>
</evidence>
<dbReference type="EMBL" id="PFET01000009">
    <property type="protein sequence ID" value="PJE75812.1"/>
    <property type="molecule type" value="Genomic_DNA"/>
</dbReference>
<keyword evidence="1" id="KW-0472">Membrane</keyword>
<evidence type="ECO:0000313" key="2">
    <source>
        <dbReference type="EMBL" id="PJE75812.1"/>
    </source>
</evidence>